<evidence type="ECO:0000256" key="8">
    <source>
        <dbReference type="ARBA" id="ARBA00023288"/>
    </source>
</evidence>
<comment type="subcellular location">
    <subcellularLocation>
        <location evidence="1">Membrane</location>
        <topology evidence="1">Lipid-anchor</topology>
        <topology evidence="1">GPI-anchor</topology>
    </subcellularLocation>
    <subcellularLocation>
        <location evidence="2">Secreted</location>
    </subcellularLocation>
</comment>
<keyword evidence="4" id="KW-0964">Secreted</keyword>
<keyword evidence="6 11" id="KW-0732">Signal</keyword>
<feature type="region of interest" description="Disordered" evidence="9">
    <location>
        <begin position="500"/>
        <end position="700"/>
    </location>
</feature>
<dbReference type="GO" id="GO:0005576">
    <property type="term" value="C:extracellular region"/>
    <property type="evidence" value="ECO:0007669"/>
    <property type="project" value="UniProtKB-SubCell"/>
</dbReference>
<dbReference type="Proteomes" id="UP000800038">
    <property type="component" value="Unassembled WGS sequence"/>
</dbReference>
<evidence type="ECO:0000259" key="12">
    <source>
        <dbReference type="Pfam" id="PF05730"/>
    </source>
</evidence>
<evidence type="ECO:0000256" key="2">
    <source>
        <dbReference type="ARBA" id="ARBA00004613"/>
    </source>
</evidence>
<feature type="region of interest" description="Disordered" evidence="9">
    <location>
        <begin position="383"/>
        <end position="485"/>
    </location>
</feature>
<protein>
    <recommendedName>
        <fullName evidence="12">CFEM domain-containing protein</fullName>
    </recommendedName>
</protein>
<feature type="transmembrane region" description="Helical" evidence="10">
    <location>
        <begin position="202"/>
        <end position="226"/>
    </location>
</feature>
<keyword evidence="5" id="KW-0325">Glycoprotein</keyword>
<feature type="compositionally biased region" description="Low complexity" evidence="9">
    <location>
        <begin position="680"/>
        <end position="693"/>
    </location>
</feature>
<evidence type="ECO:0000256" key="6">
    <source>
        <dbReference type="ARBA" id="ARBA00022729"/>
    </source>
</evidence>
<feature type="domain" description="CFEM" evidence="12">
    <location>
        <begin position="41"/>
        <end position="111"/>
    </location>
</feature>
<sequence length="780" mass="84177">MLLSYLKRLSVSSVFLITSSPLEAAPSVPSTPSSLPQALQQNVPSCAQSCLRASLDERFPVACSGQESIACLCSRYSNMGESLGEVALGCVYLACPTAEQKASLDSAYGICLGQKDAVMPTKSALTYVVTSTPRTMSTSSVRSAGTTASIITSAQQTGIHPTQSAFVDTISSFPTATSSMSFTSVPAATAAEAPIRMTAAQIAGLSVAAVAAFVMAIGLMALSVCLRRRRERRFILNTDEKGLGQRQKSQSARFSHYVQMENGPEQPTRFLMVPPPARRKGGIGSQNGRPGGAKAVRPAQRLGVGTSNNSSESSLPLSQIGMAISAELDGNSVVPKKAPKISTGRQRPASIPSHLNMPFRPVSTMTQETVFEEDEMPACRRSSMLLPTPPVPIPPIRALQPSRTMPTFATSSRRSARQSELFLNIPIRHERPQPKRVAATEISNGSPQPRQPASRPHLAPPFQMTSTSTSTSYESKATTASSRDASQAGDIIDYYFTSNRSQNTTPKASPALIIRPKESTKSVHIKPKTSHSTVSSRTSTNIRDSVSSQTSFETMDPNDPTPEDEDDDKQLSDDSTSNKPVPLSPVAESPISKLRYPKVPRASNQLVPRSPKSPPPYYKYKPGNGNGTSRRRPDPSTLLSTRDKALPPLLLESRRRLNSSPQRRDPDPFTSPPPPRSHVRSSSAESWSSTPASKLGFDRKSRVQSGAWGKSPVMYEEHVVQPLNVRRKRGDEMAELNVGRDVDVDAEGVKSPVWIPRLTPTRKGGDLFISVGWGEGSGRR</sequence>
<feature type="compositionally biased region" description="Low complexity" evidence="9">
    <location>
        <begin position="465"/>
        <end position="482"/>
    </location>
</feature>
<feature type="compositionally biased region" description="Polar residues" evidence="9">
    <location>
        <begin position="401"/>
        <end position="413"/>
    </location>
</feature>
<accession>A0A6A5SVU8</accession>
<feature type="signal peptide" evidence="11">
    <location>
        <begin position="1"/>
        <end position="24"/>
    </location>
</feature>
<dbReference type="EMBL" id="ML976020">
    <property type="protein sequence ID" value="KAF1944020.1"/>
    <property type="molecule type" value="Genomic_DNA"/>
</dbReference>
<evidence type="ECO:0000256" key="11">
    <source>
        <dbReference type="SAM" id="SignalP"/>
    </source>
</evidence>
<evidence type="ECO:0000256" key="4">
    <source>
        <dbReference type="ARBA" id="ARBA00022525"/>
    </source>
</evidence>
<proteinExistence type="inferred from homology"/>
<gene>
    <name evidence="13" type="ORF">EJ02DRAFT_501792</name>
</gene>
<feature type="chain" id="PRO_5025529449" description="CFEM domain-containing protein" evidence="11">
    <location>
        <begin position="25"/>
        <end position="780"/>
    </location>
</feature>
<evidence type="ECO:0000313" key="14">
    <source>
        <dbReference type="Proteomes" id="UP000800038"/>
    </source>
</evidence>
<evidence type="ECO:0000256" key="7">
    <source>
        <dbReference type="ARBA" id="ARBA00023157"/>
    </source>
</evidence>
<evidence type="ECO:0000256" key="5">
    <source>
        <dbReference type="ARBA" id="ARBA00022622"/>
    </source>
</evidence>
<dbReference type="Pfam" id="PF05730">
    <property type="entry name" value="CFEM"/>
    <property type="match status" value="1"/>
</dbReference>
<feature type="compositionally biased region" description="Low complexity" evidence="9">
    <location>
        <begin position="530"/>
        <end position="540"/>
    </location>
</feature>
<evidence type="ECO:0000256" key="3">
    <source>
        <dbReference type="ARBA" id="ARBA00010031"/>
    </source>
</evidence>
<evidence type="ECO:0000256" key="1">
    <source>
        <dbReference type="ARBA" id="ARBA00004589"/>
    </source>
</evidence>
<dbReference type="AlphaFoldDB" id="A0A6A5SVU8"/>
<keyword evidence="8" id="KW-0449">Lipoprotein</keyword>
<feature type="region of interest" description="Disordered" evidence="9">
    <location>
        <begin position="335"/>
        <end position="359"/>
    </location>
</feature>
<organism evidence="13 14">
    <name type="scientific">Clathrospora elynae</name>
    <dbReference type="NCBI Taxonomy" id="706981"/>
    <lineage>
        <taxon>Eukaryota</taxon>
        <taxon>Fungi</taxon>
        <taxon>Dikarya</taxon>
        <taxon>Ascomycota</taxon>
        <taxon>Pezizomycotina</taxon>
        <taxon>Dothideomycetes</taxon>
        <taxon>Pleosporomycetidae</taxon>
        <taxon>Pleosporales</taxon>
        <taxon>Diademaceae</taxon>
        <taxon>Clathrospora</taxon>
    </lineage>
</organism>
<dbReference type="InterPro" id="IPR008427">
    <property type="entry name" value="Extracellular_membr_CFEM_dom"/>
</dbReference>
<dbReference type="OrthoDB" id="3946741at2759"/>
<dbReference type="GO" id="GO:0098552">
    <property type="term" value="C:side of membrane"/>
    <property type="evidence" value="ECO:0007669"/>
    <property type="project" value="UniProtKB-KW"/>
</dbReference>
<reference evidence="13" key="1">
    <citation type="journal article" date="2020" name="Stud. Mycol.">
        <title>101 Dothideomycetes genomes: a test case for predicting lifestyles and emergence of pathogens.</title>
        <authorList>
            <person name="Haridas S."/>
            <person name="Albert R."/>
            <person name="Binder M."/>
            <person name="Bloem J."/>
            <person name="Labutti K."/>
            <person name="Salamov A."/>
            <person name="Andreopoulos B."/>
            <person name="Baker S."/>
            <person name="Barry K."/>
            <person name="Bills G."/>
            <person name="Bluhm B."/>
            <person name="Cannon C."/>
            <person name="Castanera R."/>
            <person name="Culley D."/>
            <person name="Daum C."/>
            <person name="Ezra D."/>
            <person name="Gonzalez J."/>
            <person name="Henrissat B."/>
            <person name="Kuo A."/>
            <person name="Liang C."/>
            <person name="Lipzen A."/>
            <person name="Lutzoni F."/>
            <person name="Magnuson J."/>
            <person name="Mondo S."/>
            <person name="Nolan M."/>
            <person name="Ohm R."/>
            <person name="Pangilinan J."/>
            <person name="Park H.-J."/>
            <person name="Ramirez L."/>
            <person name="Alfaro M."/>
            <person name="Sun H."/>
            <person name="Tritt A."/>
            <person name="Yoshinaga Y."/>
            <person name="Zwiers L.-H."/>
            <person name="Turgeon B."/>
            <person name="Goodwin S."/>
            <person name="Spatafora J."/>
            <person name="Crous P."/>
            <person name="Grigoriev I."/>
        </authorList>
    </citation>
    <scope>NUCLEOTIDE SEQUENCE</scope>
    <source>
        <strain evidence="13">CBS 161.51</strain>
    </source>
</reference>
<evidence type="ECO:0000313" key="13">
    <source>
        <dbReference type="EMBL" id="KAF1944020.1"/>
    </source>
</evidence>
<evidence type="ECO:0000256" key="9">
    <source>
        <dbReference type="SAM" id="MobiDB-lite"/>
    </source>
</evidence>
<keyword evidence="10" id="KW-0812">Transmembrane</keyword>
<evidence type="ECO:0000256" key="10">
    <source>
        <dbReference type="SAM" id="Phobius"/>
    </source>
</evidence>
<keyword evidence="10" id="KW-1133">Transmembrane helix</keyword>
<name>A0A6A5SVU8_9PLEO</name>
<comment type="similarity">
    <text evidence="3">Belongs to the RBT5 family.</text>
</comment>
<keyword evidence="14" id="KW-1185">Reference proteome</keyword>
<feature type="compositionally biased region" description="Polar residues" evidence="9">
    <location>
        <begin position="541"/>
        <end position="552"/>
    </location>
</feature>
<keyword evidence="5" id="KW-0336">GPI-anchor</keyword>
<keyword evidence="10" id="KW-0472">Membrane</keyword>
<keyword evidence="7" id="KW-1015">Disulfide bond</keyword>